<sequence length="833" mass="88378">MRALPLLLLLPGLALAQTGLIVQPASPPRGVTLPPTSAALVDEATALSVNPAGLRFVGPAQLFYLHERNLAQDQVGDGLYLGATLLGGLGAGFSLDWMRGHGLPDYRKTSFGLAVGSRKLSLGVGYHNLSSRDPDLNRLYGFDLGLTLRPTRFLSVAAVVKDINDPVEGAFTMPRSYSLAVGVRPFGERVTLGADYLASDGAWDEGRLTYTLQAAVIPGVGLGAGLSHGLGSDRTLALQFAATLDSSFFGLTYAGGGAEGGLDHVVAVRLSAQKYPALRLGGGSVALVDLDDELRERGGTLSLLGFNEPDPYLRLTRWMDEATKDPRLKGVVLKVSGLPGVDWGKAEELHQAVLRMRAAGKRVLAVLYSVDDRAYFVGSAANEVYALSSSSLLINGLAASVISLGGTMEKLGVTWDVARVGEYKTATEQLTRRDMSPAERETVEAYLDSQTAHDVAAVTKARRITPERLREAWGAGILTAQRATELGLVDGVLLPEELEDKLKKLVPGASYDPTYSPRDERELRWTGLRRIAVVPVLGTISGGKSRKSPLGGEAIAGAETVALALERAQRDPSVAAIVLRVDSGGGEVLASELMYRAVLEAKKHKTVIASMGDVAASGGYYTAMGADEIWASPTTLTGSIGVFYIKPALRGLLGDKLGVNEQTITRAPMAEVLNSWRPWTEAEQKAVQAWVDAAYDDFITQVSVARKLDKAKVDAVARGRVWAGTAAKEHGLVDGMGGLMDAVQAARKRAGVPPGEELDLVVMGDARGLFSSMGGEPGIDASLLPEPVLESLPLEPPALPPGIQALVREVGLEAPWMQEPGLKAVQPYTLKVH</sequence>
<dbReference type="InterPro" id="IPR047272">
    <property type="entry name" value="S49_SppA_C"/>
</dbReference>
<feature type="chain" id="PRO_5045917303" evidence="5">
    <location>
        <begin position="17"/>
        <end position="833"/>
    </location>
</feature>
<comment type="caution">
    <text evidence="7">The sequence shown here is derived from an EMBL/GenBank/DDBJ whole genome shotgun (WGS) entry which is preliminary data.</text>
</comment>
<dbReference type="PANTHER" id="PTHR33209:SF1">
    <property type="entry name" value="PEPTIDASE S49 DOMAIN-CONTAINING PROTEIN"/>
    <property type="match status" value="1"/>
</dbReference>
<organism evidence="7 8">
    <name type="scientific">Archangium lansingense</name>
    <dbReference type="NCBI Taxonomy" id="2995310"/>
    <lineage>
        <taxon>Bacteria</taxon>
        <taxon>Pseudomonadati</taxon>
        <taxon>Myxococcota</taxon>
        <taxon>Myxococcia</taxon>
        <taxon>Myxococcales</taxon>
        <taxon>Cystobacterineae</taxon>
        <taxon>Archangiaceae</taxon>
        <taxon>Archangium</taxon>
    </lineage>
</organism>
<dbReference type="RefSeq" id="WP_267535191.1">
    <property type="nucleotide sequence ID" value="NZ_JAPNKA010000001.1"/>
</dbReference>
<feature type="domain" description="Peptidase S49" evidence="6">
    <location>
        <begin position="357"/>
        <end position="505"/>
    </location>
</feature>
<comment type="similarity">
    <text evidence="1">Belongs to the peptidase S49 family.</text>
</comment>
<dbReference type="CDD" id="cd07018">
    <property type="entry name" value="S49_SppA_67K_type"/>
    <property type="match status" value="1"/>
</dbReference>
<reference evidence="7 8" key="1">
    <citation type="submission" date="2022-11" db="EMBL/GenBank/DDBJ databases">
        <title>Minimal conservation of predation-associated metabolite biosynthetic gene clusters underscores biosynthetic potential of Myxococcota including descriptions for ten novel species: Archangium lansinium sp. nov., Myxococcus landrumus sp. nov., Nannocystis bai.</title>
        <authorList>
            <person name="Ahearne A."/>
            <person name="Stevens C."/>
            <person name="Phillips K."/>
        </authorList>
    </citation>
    <scope>NUCLEOTIDE SEQUENCE [LARGE SCALE GENOMIC DNA]</scope>
    <source>
        <strain evidence="7 8">MIWBW</strain>
    </source>
</reference>
<accession>A0ABT4A3S0</accession>
<dbReference type="Gene3D" id="3.90.226.10">
    <property type="entry name" value="2-enoyl-CoA Hydratase, Chain A, domain 1"/>
    <property type="match status" value="2"/>
</dbReference>
<keyword evidence="5" id="KW-0732">Signal</keyword>
<dbReference type="Proteomes" id="UP001207654">
    <property type="component" value="Unassembled WGS sequence"/>
</dbReference>
<proteinExistence type="inferred from homology"/>
<keyword evidence="2" id="KW-0645">Protease</keyword>
<evidence type="ECO:0000256" key="1">
    <source>
        <dbReference type="ARBA" id="ARBA00008683"/>
    </source>
</evidence>
<evidence type="ECO:0000256" key="4">
    <source>
        <dbReference type="ARBA" id="ARBA00022825"/>
    </source>
</evidence>
<dbReference type="Pfam" id="PF01343">
    <property type="entry name" value="Peptidase_S49"/>
    <property type="match status" value="2"/>
</dbReference>
<dbReference type="InterPro" id="IPR029045">
    <property type="entry name" value="ClpP/crotonase-like_dom_sf"/>
</dbReference>
<feature type="signal peptide" evidence="5">
    <location>
        <begin position="1"/>
        <end position="16"/>
    </location>
</feature>
<dbReference type="Gene3D" id="6.20.330.10">
    <property type="match status" value="2"/>
</dbReference>
<feature type="domain" description="Peptidase S49" evidence="6">
    <location>
        <begin position="602"/>
        <end position="752"/>
    </location>
</feature>
<evidence type="ECO:0000256" key="2">
    <source>
        <dbReference type="ARBA" id="ARBA00022670"/>
    </source>
</evidence>
<evidence type="ECO:0000256" key="3">
    <source>
        <dbReference type="ARBA" id="ARBA00022801"/>
    </source>
</evidence>
<dbReference type="NCBIfam" id="TIGR00706">
    <property type="entry name" value="SppA_dom"/>
    <property type="match status" value="1"/>
</dbReference>
<name>A0ABT4A3S0_9BACT</name>
<keyword evidence="4" id="KW-0720">Serine protease</keyword>
<keyword evidence="8" id="KW-1185">Reference proteome</keyword>
<dbReference type="SUPFAM" id="SSF52096">
    <property type="entry name" value="ClpP/crotonase"/>
    <property type="match status" value="2"/>
</dbReference>
<gene>
    <name evidence="7" type="primary">sppA</name>
    <name evidence="7" type="ORF">OV287_17600</name>
</gene>
<dbReference type="EMBL" id="JAPNKA010000001">
    <property type="protein sequence ID" value="MCY1076295.1"/>
    <property type="molecule type" value="Genomic_DNA"/>
</dbReference>
<evidence type="ECO:0000313" key="7">
    <source>
        <dbReference type="EMBL" id="MCY1076295.1"/>
    </source>
</evidence>
<dbReference type="InterPro" id="IPR047217">
    <property type="entry name" value="S49_SppA_67K_type_N"/>
</dbReference>
<protein>
    <submittedName>
        <fullName evidence="7">Signal peptide peptidase SppA</fullName>
    </submittedName>
</protein>
<dbReference type="InterPro" id="IPR004635">
    <property type="entry name" value="Pept_S49_SppA"/>
</dbReference>
<dbReference type="PANTHER" id="PTHR33209">
    <property type="entry name" value="PROTEASE 4"/>
    <property type="match status" value="1"/>
</dbReference>
<evidence type="ECO:0000313" key="8">
    <source>
        <dbReference type="Proteomes" id="UP001207654"/>
    </source>
</evidence>
<evidence type="ECO:0000256" key="5">
    <source>
        <dbReference type="SAM" id="SignalP"/>
    </source>
</evidence>
<dbReference type="InterPro" id="IPR002142">
    <property type="entry name" value="Peptidase_S49"/>
</dbReference>
<dbReference type="CDD" id="cd07023">
    <property type="entry name" value="S49_Sppa_N_C"/>
    <property type="match status" value="1"/>
</dbReference>
<evidence type="ECO:0000259" key="6">
    <source>
        <dbReference type="Pfam" id="PF01343"/>
    </source>
</evidence>
<keyword evidence="3" id="KW-0378">Hydrolase</keyword>